<comment type="caution">
    <text evidence="1">The sequence shown here is derived from an EMBL/GenBank/DDBJ whole genome shotgun (WGS) entry which is preliminary data.</text>
</comment>
<dbReference type="Gene3D" id="2.60.40.10">
    <property type="entry name" value="Immunoglobulins"/>
    <property type="match status" value="1"/>
</dbReference>
<accession>X0WAT0</accession>
<reference evidence="1" key="1">
    <citation type="journal article" date="2014" name="Front. Microbiol.">
        <title>High frequency of phylogenetically diverse reductive dehalogenase-homologous genes in deep subseafloor sedimentary metagenomes.</title>
        <authorList>
            <person name="Kawai M."/>
            <person name="Futagami T."/>
            <person name="Toyoda A."/>
            <person name="Takaki Y."/>
            <person name="Nishi S."/>
            <person name="Hori S."/>
            <person name="Arai W."/>
            <person name="Tsubouchi T."/>
            <person name="Morono Y."/>
            <person name="Uchiyama I."/>
            <person name="Ito T."/>
            <person name="Fujiyama A."/>
            <person name="Inagaki F."/>
            <person name="Takami H."/>
        </authorList>
    </citation>
    <scope>NUCLEOTIDE SEQUENCE</scope>
    <source>
        <strain evidence="1">Expedition CK06-06</strain>
    </source>
</reference>
<name>X0WAT0_9ZZZZ</name>
<feature type="non-terminal residue" evidence="1">
    <location>
        <position position="203"/>
    </location>
</feature>
<protein>
    <submittedName>
        <fullName evidence="1">Uncharacterized protein</fullName>
    </submittedName>
</protein>
<sequence length="203" mass="21311">MAGFPEGDYTAEIIAKDKWGNEREITRAFSVQCVEKVCEGVSPESMLAGAQNVSVTITAEDTNFVQGETFVSFDCEETEVSVDSVTVDSPTQITVVVSSGAANGSPTESLGDARKVMAAVASNAQDDYAIDGEDEDGEEEKCNINITGADTVVCEEAFTISSAVDSTKACLGIDPSVIKAGDRDIPIIISGQNTSFNDNTNVS</sequence>
<dbReference type="EMBL" id="BARS01032948">
    <property type="protein sequence ID" value="GAG20322.1"/>
    <property type="molecule type" value="Genomic_DNA"/>
</dbReference>
<dbReference type="InterPro" id="IPR013783">
    <property type="entry name" value="Ig-like_fold"/>
</dbReference>
<organism evidence="1">
    <name type="scientific">marine sediment metagenome</name>
    <dbReference type="NCBI Taxonomy" id="412755"/>
    <lineage>
        <taxon>unclassified sequences</taxon>
        <taxon>metagenomes</taxon>
        <taxon>ecological metagenomes</taxon>
    </lineage>
</organism>
<proteinExistence type="predicted"/>
<evidence type="ECO:0000313" key="1">
    <source>
        <dbReference type="EMBL" id="GAG20322.1"/>
    </source>
</evidence>
<dbReference type="AlphaFoldDB" id="X0WAT0"/>
<gene>
    <name evidence="1" type="ORF">S01H1_51079</name>
</gene>